<accession>A0A139KQX9</accession>
<evidence type="ECO:0000313" key="3">
    <source>
        <dbReference type="EMBL" id="RHD91679.1"/>
    </source>
</evidence>
<dbReference type="Proteomes" id="UP000284785">
    <property type="component" value="Unassembled WGS sequence"/>
</dbReference>
<dbReference type="PANTHER" id="PTHR34585:SF22">
    <property type="entry name" value="HELIX-TURN-HELIX DOMAIN-CONTAINING PROTEIN"/>
    <property type="match status" value="1"/>
</dbReference>
<dbReference type="InterPro" id="IPR041657">
    <property type="entry name" value="HTH_17"/>
</dbReference>
<dbReference type="PANTHER" id="PTHR34585">
    <property type="match status" value="1"/>
</dbReference>
<dbReference type="EMBL" id="AP022660">
    <property type="protein sequence ID" value="BCA51810.1"/>
    <property type="molecule type" value="Genomic_DNA"/>
</dbReference>
<dbReference type="EMBL" id="QSJP01000001">
    <property type="protein sequence ID" value="RHD91679.1"/>
    <property type="molecule type" value="Genomic_DNA"/>
</dbReference>
<organism evidence="3 4">
    <name type="scientific">Bacteroides thetaiotaomicron</name>
    <dbReference type="NCBI Taxonomy" id="818"/>
    <lineage>
        <taxon>Bacteria</taxon>
        <taxon>Pseudomonadati</taxon>
        <taxon>Bacteroidota</taxon>
        <taxon>Bacteroidia</taxon>
        <taxon>Bacteroidales</taxon>
        <taxon>Bacteroidaceae</taxon>
        <taxon>Bacteroides</taxon>
    </lineage>
</organism>
<reference evidence="2 5" key="2">
    <citation type="submission" date="2020-02" db="EMBL/GenBank/DDBJ databases">
        <title>Whole-genome sequencing and comparative analysis of the genomes of Bacteroides thetaiotaomicron and Escherichia coli isolated from a healthy resident in Vietnam.</title>
        <authorList>
            <person name="Mohsin M."/>
            <person name="Tanaka K."/>
            <person name="Kawahara R."/>
            <person name="Kondo S."/>
            <person name="Noguchi H."/>
            <person name="Motooka D."/>
            <person name="Nakamura S."/>
            <person name="Khong D.T."/>
            <person name="Nguyen T.N."/>
            <person name="Tran H.T."/>
            <person name="Yamamoto Y."/>
        </authorList>
    </citation>
    <scope>NUCLEOTIDE SEQUENCE [LARGE SCALE GENOMIC DNA]</scope>
    <source>
        <strain evidence="2 5">F9-2</strain>
    </source>
</reference>
<dbReference type="SUPFAM" id="SSF46955">
    <property type="entry name" value="Putative DNA-binding domain"/>
    <property type="match status" value="1"/>
</dbReference>
<dbReference type="GeneID" id="69983921"/>
<proteinExistence type="predicted"/>
<evidence type="ECO:0000313" key="2">
    <source>
        <dbReference type="EMBL" id="BCA51810.1"/>
    </source>
</evidence>
<reference evidence="3 4" key="1">
    <citation type="submission" date="2018-08" db="EMBL/GenBank/DDBJ databases">
        <title>A genome reference for cultivated species of the human gut microbiota.</title>
        <authorList>
            <person name="Zou Y."/>
            <person name="Xue W."/>
            <person name="Luo G."/>
        </authorList>
    </citation>
    <scope>NUCLEOTIDE SEQUENCE [LARGE SCALE GENOMIC DNA]</scope>
    <source>
        <strain evidence="3 4">AM30-26</strain>
    </source>
</reference>
<sequence>MEIIAIESKAFATLVEKIEGIAAYVEASGTKEREQWPVADKKGTRKAGLWMTGKEVCEQLEISPRTLQRYRTNRIIAYSICGRKIRYRRTDVEQFHERWIRETPDKLVDRMIEAYPLHQCKSRSYGKKRGNTGKNR</sequence>
<dbReference type="Proteomes" id="UP000500882">
    <property type="component" value="Chromosome"/>
</dbReference>
<keyword evidence="3" id="KW-0238">DNA-binding</keyword>
<protein>
    <submittedName>
        <fullName evidence="3">DNA-binding protein</fullName>
    </submittedName>
</protein>
<dbReference type="Pfam" id="PF12728">
    <property type="entry name" value="HTH_17"/>
    <property type="match status" value="1"/>
</dbReference>
<feature type="domain" description="Helix-turn-helix" evidence="1">
    <location>
        <begin position="50"/>
        <end position="97"/>
    </location>
</feature>
<evidence type="ECO:0000313" key="5">
    <source>
        <dbReference type="Proteomes" id="UP000500882"/>
    </source>
</evidence>
<dbReference type="InterPro" id="IPR009061">
    <property type="entry name" value="DNA-bd_dom_put_sf"/>
</dbReference>
<evidence type="ECO:0000259" key="1">
    <source>
        <dbReference type="Pfam" id="PF12728"/>
    </source>
</evidence>
<name>A0A139KQX9_BACT4</name>
<dbReference type="GO" id="GO:0003677">
    <property type="term" value="F:DNA binding"/>
    <property type="evidence" value="ECO:0007669"/>
    <property type="project" value="UniProtKB-KW"/>
</dbReference>
<dbReference type="RefSeq" id="WP_008640869.1">
    <property type="nucleotide sequence ID" value="NZ_AP022660.1"/>
</dbReference>
<evidence type="ECO:0000313" key="4">
    <source>
        <dbReference type="Proteomes" id="UP000284785"/>
    </source>
</evidence>
<dbReference type="AlphaFoldDB" id="A0A139KQX9"/>
<gene>
    <name evidence="2" type="ORF">BatF92_37520</name>
    <name evidence="3" type="ORF">DW780_01385</name>
</gene>